<keyword evidence="5 7" id="KW-1133">Transmembrane helix</keyword>
<gene>
    <name evidence="7" type="primary">lgt</name>
    <name evidence="8" type="ORF">A4S15_03755</name>
</gene>
<feature type="transmembrane region" description="Helical" evidence="7">
    <location>
        <begin position="70"/>
        <end position="90"/>
    </location>
</feature>
<dbReference type="GO" id="GO:0042158">
    <property type="term" value="P:lipoprotein biosynthetic process"/>
    <property type="evidence" value="ECO:0007669"/>
    <property type="project" value="UniProtKB-UniRule"/>
</dbReference>
<protein>
    <recommendedName>
        <fullName evidence="7">Phosphatidylglycerol--prolipoprotein diacylglyceryl transferase</fullName>
        <ecNumber evidence="7">2.5.1.145</ecNumber>
    </recommendedName>
</protein>
<dbReference type="PROSITE" id="PS01311">
    <property type="entry name" value="LGT"/>
    <property type="match status" value="1"/>
</dbReference>
<evidence type="ECO:0000256" key="2">
    <source>
        <dbReference type="ARBA" id="ARBA00022475"/>
    </source>
</evidence>
<comment type="catalytic activity">
    <reaction evidence="7">
        <text>L-cysteinyl-[prolipoprotein] + a 1,2-diacyl-sn-glycero-3-phospho-(1'-sn-glycerol) = an S-1,2-diacyl-sn-glyceryl-L-cysteinyl-[prolipoprotein] + sn-glycerol 1-phosphate + H(+)</text>
        <dbReference type="Rhea" id="RHEA:56712"/>
        <dbReference type="Rhea" id="RHEA-COMP:14679"/>
        <dbReference type="Rhea" id="RHEA-COMP:14680"/>
        <dbReference type="ChEBI" id="CHEBI:15378"/>
        <dbReference type="ChEBI" id="CHEBI:29950"/>
        <dbReference type="ChEBI" id="CHEBI:57685"/>
        <dbReference type="ChEBI" id="CHEBI:64716"/>
        <dbReference type="ChEBI" id="CHEBI:140658"/>
        <dbReference type="EC" id="2.5.1.145"/>
    </reaction>
</comment>
<sequence length="278" mass="30617">MEIAMPPLLALPFPAIDPVLIELGPFPVRWYALAYLAGLLLGWWLAQRLIARNDLFAASGPPKLAQLDDFLLWAAIGIVCGGRLGFVLFYNLDYYLENPLEIIQPWRGGMSFHGGAAGLMVATYLFARRQALPFLTLMDVVTAVAPVGLFFGRIANFINGELYGRVSDVPWAILFPRGGFLPRHPSQLYEAGLEGLVLFIVLMVLVFRVRALRWPGVIAGVFLAGYGVARSIVEFYREPDAQLGYLAGGLTMGQVLSLPMILCGVIIVIWAARRQARP</sequence>
<dbReference type="AlphaFoldDB" id="A0A1W9I560"/>
<dbReference type="EC" id="2.5.1.145" evidence="7"/>
<evidence type="ECO:0000256" key="5">
    <source>
        <dbReference type="ARBA" id="ARBA00022989"/>
    </source>
</evidence>
<keyword evidence="6 7" id="KW-0472">Membrane</keyword>
<dbReference type="PANTHER" id="PTHR30589:SF0">
    <property type="entry name" value="PHOSPHATIDYLGLYCEROL--PROLIPOPROTEIN DIACYLGLYCERYL TRANSFERASE"/>
    <property type="match status" value="1"/>
</dbReference>
<comment type="function">
    <text evidence="7">Catalyzes the transfer of the diacylglyceryl group from phosphatidylglycerol to the sulfhydryl group of the N-terminal cysteine of a prolipoprotein, the first step in the formation of mature lipoproteins.</text>
</comment>
<keyword evidence="2 7" id="KW-1003">Cell membrane</keyword>
<dbReference type="InterPro" id="IPR001640">
    <property type="entry name" value="Lgt"/>
</dbReference>
<evidence type="ECO:0000256" key="6">
    <source>
        <dbReference type="ARBA" id="ARBA00023136"/>
    </source>
</evidence>
<evidence type="ECO:0000256" key="4">
    <source>
        <dbReference type="ARBA" id="ARBA00022692"/>
    </source>
</evidence>
<dbReference type="GO" id="GO:0008961">
    <property type="term" value="F:phosphatidylglycerol-prolipoprotein diacylglyceryl transferase activity"/>
    <property type="evidence" value="ECO:0007669"/>
    <property type="project" value="UniProtKB-UniRule"/>
</dbReference>
<dbReference type="HAMAP" id="MF_01147">
    <property type="entry name" value="Lgt"/>
    <property type="match status" value="1"/>
</dbReference>
<feature type="transmembrane region" description="Helical" evidence="7">
    <location>
        <begin position="110"/>
        <end position="127"/>
    </location>
</feature>
<dbReference type="EMBL" id="LWDL01000001">
    <property type="protein sequence ID" value="OQW54819.1"/>
    <property type="molecule type" value="Genomic_DNA"/>
</dbReference>
<dbReference type="NCBIfam" id="TIGR00544">
    <property type="entry name" value="lgt"/>
    <property type="match status" value="1"/>
</dbReference>
<dbReference type="PANTHER" id="PTHR30589">
    <property type="entry name" value="PROLIPOPROTEIN DIACYLGLYCERYL TRANSFERASE"/>
    <property type="match status" value="1"/>
</dbReference>
<proteinExistence type="inferred from homology"/>
<reference evidence="8 9" key="1">
    <citation type="journal article" date="2017" name="Water Res.">
        <title>Comammox in drinking water systems.</title>
        <authorList>
            <person name="Wang Y."/>
            <person name="Ma L."/>
            <person name="Mao Y."/>
            <person name="Jiang X."/>
            <person name="Xia Y."/>
            <person name="Yu K."/>
            <person name="Li B."/>
            <person name="Zhang T."/>
        </authorList>
    </citation>
    <scope>NUCLEOTIDE SEQUENCE [LARGE SCALE GENOMIC DNA]</scope>
    <source>
        <strain evidence="8">SG_bin8</strain>
    </source>
</reference>
<name>A0A1W9I560_9HYPH</name>
<dbReference type="UniPathway" id="UPA00664"/>
<dbReference type="RefSeq" id="WP_376801532.1">
    <property type="nucleotide sequence ID" value="NZ_DHWE01000030.1"/>
</dbReference>
<evidence type="ECO:0000313" key="8">
    <source>
        <dbReference type="EMBL" id="OQW54819.1"/>
    </source>
</evidence>
<accession>A0A1W9I560</accession>
<dbReference type="Proteomes" id="UP000192872">
    <property type="component" value="Unassembled WGS sequence"/>
</dbReference>
<evidence type="ECO:0000256" key="3">
    <source>
        <dbReference type="ARBA" id="ARBA00022679"/>
    </source>
</evidence>
<evidence type="ECO:0000256" key="7">
    <source>
        <dbReference type="HAMAP-Rule" id="MF_01147"/>
    </source>
</evidence>
<feature type="transmembrane region" description="Helical" evidence="7">
    <location>
        <begin position="245"/>
        <end position="272"/>
    </location>
</feature>
<keyword evidence="3 7" id="KW-0808">Transferase</keyword>
<feature type="binding site" evidence="7">
    <location>
        <position position="153"/>
    </location>
    <ligand>
        <name>a 1,2-diacyl-sn-glycero-3-phospho-(1'-sn-glycerol)</name>
        <dbReference type="ChEBI" id="CHEBI:64716"/>
    </ligand>
</feature>
<dbReference type="STRING" id="1827387.A4S15_03755"/>
<keyword evidence="8" id="KW-0449">Lipoprotein</keyword>
<dbReference type="GO" id="GO:0005886">
    <property type="term" value="C:plasma membrane"/>
    <property type="evidence" value="ECO:0007669"/>
    <property type="project" value="UniProtKB-SubCell"/>
</dbReference>
<organism evidence="8 9">
    <name type="scientific">Candidatus Raskinella chloraquaticus</name>
    <dbReference type="NCBI Taxonomy" id="1951219"/>
    <lineage>
        <taxon>Bacteria</taxon>
        <taxon>Pseudomonadati</taxon>
        <taxon>Pseudomonadota</taxon>
        <taxon>Alphaproteobacteria</taxon>
        <taxon>Hyphomicrobiales</taxon>
        <taxon>Phreatobacteraceae</taxon>
        <taxon>Candidatus Raskinella</taxon>
    </lineage>
</organism>
<feature type="transmembrane region" description="Helical" evidence="7">
    <location>
        <begin position="214"/>
        <end position="233"/>
    </location>
</feature>
<comment type="similarity">
    <text evidence="1 7">Belongs to the Lgt family.</text>
</comment>
<feature type="transmembrane region" description="Helical" evidence="7">
    <location>
        <begin position="188"/>
        <end position="207"/>
    </location>
</feature>
<evidence type="ECO:0000313" key="9">
    <source>
        <dbReference type="Proteomes" id="UP000192872"/>
    </source>
</evidence>
<keyword evidence="4 7" id="KW-0812">Transmembrane</keyword>
<evidence type="ECO:0000256" key="1">
    <source>
        <dbReference type="ARBA" id="ARBA00007150"/>
    </source>
</evidence>
<comment type="pathway">
    <text evidence="7">Protein modification; lipoprotein biosynthesis (diacylglyceryl transfer).</text>
</comment>
<feature type="transmembrane region" description="Helical" evidence="7">
    <location>
        <begin position="30"/>
        <end position="50"/>
    </location>
</feature>
<feature type="transmembrane region" description="Helical" evidence="7">
    <location>
        <begin position="134"/>
        <end position="155"/>
    </location>
</feature>
<dbReference type="Pfam" id="PF01790">
    <property type="entry name" value="LGT"/>
    <property type="match status" value="1"/>
</dbReference>
<comment type="subcellular location">
    <subcellularLocation>
        <location evidence="7">Cell membrane</location>
        <topology evidence="7">Multi-pass membrane protein</topology>
    </subcellularLocation>
</comment>
<comment type="caution">
    <text evidence="8">The sequence shown here is derived from an EMBL/GenBank/DDBJ whole genome shotgun (WGS) entry which is preliminary data.</text>
</comment>